<dbReference type="GO" id="GO:0003899">
    <property type="term" value="F:DNA-directed RNA polymerase activity"/>
    <property type="evidence" value="ECO:0007669"/>
    <property type="project" value="InterPro"/>
</dbReference>
<dbReference type="InterPro" id="IPR001529">
    <property type="entry name" value="Zn_ribbon_RPB9"/>
</dbReference>
<dbReference type="InterPro" id="IPR019761">
    <property type="entry name" value="DNA-dir_RNA_pol-M_15_CS"/>
</dbReference>
<organism evidence="8">
    <name type="scientific">Strombidium rassoulzadegani</name>
    <dbReference type="NCBI Taxonomy" id="1082188"/>
    <lineage>
        <taxon>Eukaryota</taxon>
        <taxon>Sar</taxon>
        <taxon>Alveolata</taxon>
        <taxon>Ciliophora</taxon>
        <taxon>Intramacronucleata</taxon>
        <taxon>Spirotrichea</taxon>
        <taxon>Oligotrichia</taxon>
        <taxon>Strombidiidae</taxon>
        <taxon>Strombidium</taxon>
    </lineage>
</organism>
<dbReference type="GO" id="GO:0046872">
    <property type="term" value="F:metal ion binding"/>
    <property type="evidence" value="ECO:0007669"/>
    <property type="project" value="UniProtKB-KW"/>
</dbReference>
<name>A0A7S3CIP9_9SPIT</name>
<dbReference type="SUPFAM" id="SSF57783">
    <property type="entry name" value="Zinc beta-ribbon"/>
    <property type="match status" value="1"/>
</dbReference>
<sequence>MATQFSGQKFCQECNNMLYADESMDEKMLAFKCKICSYQEIAEKGNEYENCVYKTDLEEKETQLIINPDIVDDPTLTQRFIDNCLNPSGRCTNKEVVSFLHIGIEKFDLIYVCTKCKFHWRHVADGDESEDEDDM</sequence>
<evidence type="ECO:0000256" key="1">
    <source>
        <dbReference type="ARBA" id="ARBA00008925"/>
    </source>
</evidence>
<dbReference type="GO" id="GO:0001193">
    <property type="term" value="P:maintenance of transcriptional fidelity during transcription elongation by RNA polymerase II"/>
    <property type="evidence" value="ECO:0007669"/>
    <property type="project" value="TreeGrafter"/>
</dbReference>
<dbReference type="GO" id="GO:0006367">
    <property type="term" value="P:transcription initiation at RNA polymerase II promoter"/>
    <property type="evidence" value="ECO:0007669"/>
    <property type="project" value="TreeGrafter"/>
</dbReference>
<dbReference type="Gene3D" id="2.20.25.10">
    <property type="match status" value="2"/>
</dbReference>
<dbReference type="InterPro" id="IPR012164">
    <property type="entry name" value="Rpa12/Rpb9/Rpc10/TFS"/>
</dbReference>
<dbReference type="AlphaFoldDB" id="A0A7S3CIP9"/>
<dbReference type="GO" id="GO:0005665">
    <property type="term" value="C:RNA polymerase II, core complex"/>
    <property type="evidence" value="ECO:0007669"/>
    <property type="project" value="TreeGrafter"/>
</dbReference>
<evidence type="ECO:0000256" key="5">
    <source>
        <dbReference type="ARBA" id="ARBA00023163"/>
    </source>
</evidence>
<keyword evidence="5" id="KW-0804">Transcription</keyword>
<dbReference type="PANTHER" id="PTHR11239:SF1">
    <property type="entry name" value="DNA-DIRECTED RNA POLYMERASE II SUBUNIT RPB9"/>
    <property type="match status" value="1"/>
</dbReference>
<evidence type="ECO:0000256" key="2">
    <source>
        <dbReference type="ARBA" id="ARBA00022478"/>
    </source>
</evidence>
<feature type="domain" description="DNA-directed RNA polymerase II subunit RPB9-like zinc ribbon" evidence="7">
    <location>
        <begin position="9"/>
        <end position="65"/>
    </location>
</feature>
<dbReference type="PROSITE" id="PS01030">
    <property type="entry name" value="RNA_POL_M_15KD"/>
    <property type="match status" value="1"/>
</dbReference>
<keyword evidence="6" id="KW-0539">Nucleus</keyword>
<accession>A0A7S3CIP9</accession>
<gene>
    <name evidence="8" type="ORF">SRAS04492_LOCUS874</name>
</gene>
<dbReference type="SMART" id="SM00661">
    <property type="entry name" value="RPOL9"/>
    <property type="match status" value="1"/>
</dbReference>
<proteinExistence type="inferred from homology"/>
<evidence type="ECO:0000259" key="7">
    <source>
        <dbReference type="SMART" id="SM00661"/>
    </source>
</evidence>
<evidence type="ECO:0000256" key="4">
    <source>
        <dbReference type="ARBA" id="ARBA00022833"/>
    </source>
</evidence>
<keyword evidence="3" id="KW-0479">Metal-binding</keyword>
<evidence type="ECO:0000313" key="8">
    <source>
        <dbReference type="EMBL" id="CAE0229090.1"/>
    </source>
</evidence>
<dbReference type="GO" id="GO:0006283">
    <property type="term" value="P:transcription-coupled nucleotide-excision repair"/>
    <property type="evidence" value="ECO:0007669"/>
    <property type="project" value="TreeGrafter"/>
</dbReference>
<keyword evidence="2" id="KW-0240">DNA-directed RNA polymerase</keyword>
<evidence type="ECO:0000256" key="6">
    <source>
        <dbReference type="ARBA" id="ARBA00023242"/>
    </source>
</evidence>
<dbReference type="EMBL" id="HBIA01001609">
    <property type="protein sequence ID" value="CAE0229090.1"/>
    <property type="molecule type" value="Transcribed_RNA"/>
</dbReference>
<protein>
    <recommendedName>
        <fullName evidence="7">DNA-directed RNA polymerase II subunit RPB9-like zinc ribbon domain-containing protein</fullName>
    </recommendedName>
</protein>
<keyword evidence="4" id="KW-0862">Zinc</keyword>
<evidence type="ECO:0000256" key="3">
    <source>
        <dbReference type="ARBA" id="ARBA00022723"/>
    </source>
</evidence>
<dbReference type="Pfam" id="PF02150">
    <property type="entry name" value="Zn_ribbon_RPB9"/>
    <property type="match status" value="1"/>
</dbReference>
<dbReference type="PANTHER" id="PTHR11239">
    <property type="entry name" value="DNA-DIRECTED RNA POLYMERASE"/>
    <property type="match status" value="1"/>
</dbReference>
<reference evidence="8" key="1">
    <citation type="submission" date="2021-01" db="EMBL/GenBank/DDBJ databases">
        <authorList>
            <person name="Corre E."/>
            <person name="Pelletier E."/>
            <person name="Niang G."/>
            <person name="Scheremetjew M."/>
            <person name="Finn R."/>
            <person name="Kale V."/>
            <person name="Holt S."/>
            <person name="Cochrane G."/>
            <person name="Meng A."/>
            <person name="Brown T."/>
            <person name="Cohen L."/>
        </authorList>
    </citation>
    <scope>NUCLEOTIDE SEQUENCE</scope>
    <source>
        <strain evidence="8">Ras09</strain>
    </source>
</reference>
<comment type="similarity">
    <text evidence="1">Belongs to the archaeal RpoM/eukaryotic RPA12/RPB9/RPC11 RNA polymerase family.</text>
</comment>